<feature type="transmembrane region" description="Helical" evidence="6">
    <location>
        <begin position="132"/>
        <end position="152"/>
    </location>
</feature>
<protein>
    <recommendedName>
        <fullName evidence="6">Phosphatidylglycerol lysyltransferase</fullName>
        <ecNumber evidence="6">2.3.2.3</ecNumber>
    </recommendedName>
    <alternativeName>
        <fullName evidence="6">Lysylphosphatidylglycerol synthase</fullName>
    </alternativeName>
</protein>
<evidence type="ECO:0000256" key="2">
    <source>
        <dbReference type="ARBA" id="ARBA00022475"/>
    </source>
</evidence>
<dbReference type="RefSeq" id="WP_092756326.1">
    <property type="nucleotide sequence ID" value="NZ_FOCG01000004.1"/>
</dbReference>
<evidence type="ECO:0000313" key="8">
    <source>
        <dbReference type="Proteomes" id="UP000199158"/>
    </source>
</evidence>
<evidence type="ECO:0000313" key="7">
    <source>
        <dbReference type="EMBL" id="SEN12951.1"/>
    </source>
</evidence>
<feature type="transmembrane region" description="Helical" evidence="6">
    <location>
        <begin position="12"/>
        <end position="29"/>
    </location>
</feature>
<dbReference type="Pfam" id="PF03706">
    <property type="entry name" value="LPG_synthase_TM"/>
    <property type="match status" value="1"/>
</dbReference>
<keyword evidence="8" id="KW-1185">Reference proteome</keyword>
<dbReference type="STRING" id="474960.SAMN05216180_2832"/>
<sequence>MKQWIAYTKKILFNGGIFALVIYFTYRMVFSKVSLRQLGAVLSKIQIQYLVFGLLTAAFMVCAEAFNIKRNLRLLGEDKGYFKCLTYAFAGNFFSGITPAATGGQPMQLYLMCKDRIPASKGTLTLLMDLGAYQAVITGLGILGYSMCFSVIHRSLGNFIPVLWLGLILNIVLLALTFTAMFSKRFSYTLVSFATRIVGIFRKDKGANFQSKALQGVQQYQAGAKILKQNKWTYLLNSLIMLLRIIAMHSAPFWIYKAFGLSQASFFEMLALQSMLYVSCAALPFPGGAGIGESAFLLYFKEIFPSGIIGSAMVLSRVIGFYAVIAFCGIFLILIWIVRQVQNKDSVKDVKHYRQQP</sequence>
<dbReference type="PANTHER" id="PTHR37693:SF1">
    <property type="entry name" value="INTEGRAL MEMBRANE PROTEIN"/>
    <property type="match status" value="1"/>
</dbReference>
<evidence type="ECO:0000256" key="6">
    <source>
        <dbReference type="RuleBase" id="RU363042"/>
    </source>
</evidence>
<evidence type="ECO:0000256" key="5">
    <source>
        <dbReference type="ARBA" id="ARBA00023136"/>
    </source>
</evidence>
<evidence type="ECO:0000256" key="4">
    <source>
        <dbReference type="ARBA" id="ARBA00022989"/>
    </source>
</evidence>
<dbReference type="NCBIfam" id="TIGR00374">
    <property type="entry name" value="flippase-like domain"/>
    <property type="match status" value="1"/>
</dbReference>
<keyword evidence="5 6" id="KW-0472">Membrane</keyword>
<dbReference type="GO" id="GO:0006629">
    <property type="term" value="P:lipid metabolic process"/>
    <property type="evidence" value="ECO:0007669"/>
    <property type="project" value="UniProtKB-KW"/>
</dbReference>
<feature type="transmembrane region" description="Helical" evidence="6">
    <location>
        <begin position="49"/>
        <end position="68"/>
    </location>
</feature>
<feature type="transmembrane region" description="Helical" evidence="6">
    <location>
        <begin position="319"/>
        <end position="338"/>
    </location>
</feature>
<feature type="transmembrane region" description="Helical" evidence="6">
    <location>
        <begin position="80"/>
        <end position="102"/>
    </location>
</feature>
<dbReference type="Proteomes" id="UP000199158">
    <property type="component" value="Unassembled WGS sequence"/>
</dbReference>
<dbReference type="OrthoDB" id="9810654at2"/>
<gene>
    <name evidence="6" type="primary">mprF</name>
    <name evidence="7" type="ORF">SAMN05216180_2832</name>
</gene>
<evidence type="ECO:0000256" key="3">
    <source>
        <dbReference type="ARBA" id="ARBA00022692"/>
    </source>
</evidence>
<feature type="transmembrane region" description="Helical" evidence="6">
    <location>
        <begin position="276"/>
        <end position="299"/>
    </location>
</feature>
<dbReference type="EC" id="2.3.2.3" evidence="6"/>
<comment type="catalytic activity">
    <reaction evidence="6">
        <text>L-lysyl-tRNA(Lys) + a 1,2-diacyl-sn-glycero-3-phospho-(1'-sn-glycerol) = a 1,2-diacyl-sn-glycero-3-phospho-1'-(3'-O-L-lysyl)-sn-glycerol + tRNA(Lys)</text>
        <dbReference type="Rhea" id="RHEA:10668"/>
        <dbReference type="Rhea" id="RHEA-COMP:9696"/>
        <dbReference type="Rhea" id="RHEA-COMP:9697"/>
        <dbReference type="ChEBI" id="CHEBI:64716"/>
        <dbReference type="ChEBI" id="CHEBI:75792"/>
        <dbReference type="ChEBI" id="CHEBI:78442"/>
        <dbReference type="ChEBI" id="CHEBI:78529"/>
        <dbReference type="EC" id="2.3.2.3"/>
    </reaction>
</comment>
<keyword evidence="6" id="KW-0046">Antibiotic resistance</keyword>
<keyword evidence="2" id="KW-1003">Cell membrane</keyword>
<dbReference type="GO" id="GO:0046677">
    <property type="term" value="P:response to antibiotic"/>
    <property type="evidence" value="ECO:0007669"/>
    <property type="project" value="UniProtKB-KW"/>
</dbReference>
<organism evidence="7 8">
    <name type="scientific">Hydrogenoanaerobacterium saccharovorans</name>
    <dbReference type="NCBI Taxonomy" id="474960"/>
    <lineage>
        <taxon>Bacteria</taxon>
        <taxon>Bacillati</taxon>
        <taxon>Bacillota</taxon>
        <taxon>Clostridia</taxon>
        <taxon>Eubacteriales</taxon>
        <taxon>Oscillospiraceae</taxon>
        <taxon>Hydrogenoanaerobacterium</taxon>
    </lineage>
</organism>
<comment type="subcellular location">
    <subcellularLocation>
        <location evidence="1 6">Cell membrane</location>
        <topology evidence="1 6">Multi-pass membrane protein</topology>
    </subcellularLocation>
</comment>
<feature type="transmembrane region" description="Helical" evidence="6">
    <location>
        <begin position="234"/>
        <end position="255"/>
    </location>
</feature>
<dbReference type="GO" id="GO:0050071">
    <property type="term" value="F:phosphatidylglycerol lysyltransferase activity"/>
    <property type="evidence" value="ECO:0007669"/>
    <property type="project" value="UniProtKB-EC"/>
</dbReference>
<dbReference type="PANTHER" id="PTHR37693">
    <property type="entry name" value="PHOSPHATIDYLGLYCEROL LYSYLTRANSFERASE"/>
    <property type="match status" value="1"/>
</dbReference>
<proteinExistence type="inferred from homology"/>
<keyword evidence="3 6" id="KW-0812">Transmembrane</keyword>
<keyword evidence="6" id="KW-0808">Transferase</keyword>
<accession>A0A1H8E046</accession>
<comment type="function">
    <text evidence="6">Catalyzes the transfer of a lysyl group from L-lysyl-tRNA(Lys) to membrane-bound phosphatidylglycerol (PG), which produces lysylphosphatidylglycerol (LPG), a major component of the bacterial membrane with a positive net charge. LPG synthesis contributes to bacterial virulence as it is involved in the resistance mechanism against cationic antimicrobial peptides (CAMP) produces by the host's immune system (defensins, cathelicidins) and by the competing microorganisms.</text>
</comment>
<feature type="transmembrane region" description="Helical" evidence="6">
    <location>
        <begin position="159"/>
        <end position="182"/>
    </location>
</feature>
<keyword evidence="6" id="KW-0443">Lipid metabolism</keyword>
<dbReference type="EMBL" id="FOCG01000004">
    <property type="protein sequence ID" value="SEN12951.1"/>
    <property type="molecule type" value="Genomic_DNA"/>
</dbReference>
<reference evidence="7 8" key="1">
    <citation type="submission" date="2016-10" db="EMBL/GenBank/DDBJ databases">
        <authorList>
            <person name="de Groot N.N."/>
        </authorList>
    </citation>
    <scope>NUCLEOTIDE SEQUENCE [LARGE SCALE GENOMIC DNA]</scope>
    <source>
        <strain evidence="7 8">CGMCC 1.5070</strain>
    </source>
</reference>
<dbReference type="GO" id="GO:0005886">
    <property type="term" value="C:plasma membrane"/>
    <property type="evidence" value="ECO:0007669"/>
    <property type="project" value="UniProtKB-SubCell"/>
</dbReference>
<keyword evidence="4 6" id="KW-1133">Transmembrane helix</keyword>
<dbReference type="InterPro" id="IPR022791">
    <property type="entry name" value="L-PG_synthase/AglD"/>
</dbReference>
<evidence type="ECO:0000256" key="1">
    <source>
        <dbReference type="ARBA" id="ARBA00004651"/>
    </source>
</evidence>
<name>A0A1H8E046_9FIRM</name>
<dbReference type="AlphaFoldDB" id="A0A1H8E046"/>
<comment type="similarity">
    <text evidence="6">Belongs to the LPG synthase family.</text>
</comment>